<evidence type="ECO:0000313" key="2">
    <source>
        <dbReference type="Proteomes" id="UP000712600"/>
    </source>
</evidence>
<accession>A0A8S9QHV9</accession>
<name>A0A8S9QHV9_BRACR</name>
<dbReference type="AlphaFoldDB" id="A0A8S9QHV9"/>
<dbReference type="EMBL" id="QGKX02001290">
    <property type="protein sequence ID" value="KAF3540840.1"/>
    <property type="molecule type" value="Genomic_DNA"/>
</dbReference>
<evidence type="ECO:0000313" key="1">
    <source>
        <dbReference type="EMBL" id="KAF3540840.1"/>
    </source>
</evidence>
<organism evidence="1 2">
    <name type="scientific">Brassica cretica</name>
    <name type="common">Mustard</name>
    <dbReference type="NCBI Taxonomy" id="69181"/>
    <lineage>
        <taxon>Eukaryota</taxon>
        <taxon>Viridiplantae</taxon>
        <taxon>Streptophyta</taxon>
        <taxon>Embryophyta</taxon>
        <taxon>Tracheophyta</taxon>
        <taxon>Spermatophyta</taxon>
        <taxon>Magnoliopsida</taxon>
        <taxon>eudicotyledons</taxon>
        <taxon>Gunneridae</taxon>
        <taxon>Pentapetalae</taxon>
        <taxon>rosids</taxon>
        <taxon>malvids</taxon>
        <taxon>Brassicales</taxon>
        <taxon>Brassicaceae</taxon>
        <taxon>Brassiceae</taxon>
        <taxon>Brassica</taxon>
    </lineage>
</organism>
<dbReference type="Proteomes" id="UP000712600">
    <property type="component" value="Unassembled WGS sequence"/>
</dbReference>
<gene>
    <name evidence="1" type="ORF">F2Q69_00025112</name>
</gene>
<reference evidence="1" key="1">
    <citation type="submission" date="2019-12" db="EMBL/GenBank/DDBJ databases">
        <title>Genome sequencing and annotation of Brassica cretica.</title>
        <authorList>
            <person name="Studholme D.J."/>
            <person name="Sarris P."/>
        </authorList>
    </citation>
    <scope>NUCLEOTIDE SEQUENCE</scope>
    <source>
        <strain evidence="1">PFS-109/04</strain>
        <tissue evidence="1">Leaf</tissue>
    </source>
</reference>
<protein>
    <submittedName>
        <fullName evidence="1">Uncharacterized protein</fullName>
    </submittedName>
</protein>
<sequence>MIGSMVDSAMQMLRKWEEMVERGGKMGCEIRVAKTLRMSQLMSSLGFASEALSSKEKRSSL</sequence>
<comment type="caution">
    <text evidence="1">The sequence shown here is derived from an EMBL/GenBank/DDBJ whole genome shotgun (WGS) entry which is preliminary data.</text>
</comment>
<proteinExistence type="predicted"/>